<evidence type="ECO:0000313" key="3">
    <source>
        <dbReference type="WBParaSite" id="TASK_0000372601-mRNA-1"/>
    </source>
</evidence>
<dbReference type="AlphaFoldDB" id="A0A0R3W1U0"/>
<keyword evidence="2" id="KW-1185">Reference proteome</keyword>
<reference evidence="3" key="1">
    <citation type="submission" date="2017-02" db="UniProtKB">
        <authorList>
            <consortium name="WormBaseParasite"/>
        </authorList>
    </citation>
    <scope>IDENTIFICATION</scope>
</reference>
<gene>
    <name evidence="1" type="ORF">TASK_LOCUS3727</name>
</gene>
<name>A0A0R3W1U0_TAEAS</name>
<evidence type="ECO:0000313" key="2">
    <source>
        <dbReference type="Proteomes" id="UP000282613"/>
    </source>
</evidence>
<evidence type="ECO:0000313" key="1">
    <source>
        <dbReference type="EMBL" id="VDK32246.1"/>
    </source>
</evidence>
<dbReference type="STRING" id="60517.A0A0R3W1U0"/>
<accession>A0A0R3W1U0</accession>
<dbReference type="OrthoDB" id="6287926at2759"/>
<protein>
    <submittedName>
        <fullName evidence="1 3">Uncharacterized protein</fullName>
    </submittedName>
</protein>
<sequence>MRQRTGSAGAASVVCTRIRRQRKVAPVSGSPKPNLLPLLLLLVSVGVVGCAQAAIVAVPSGFSDMIVGASRSFPPSGDAPNSSMCRRALKQAPGHTAKCNISRDFRGCRFDSGFISYLEFQYCQFASPVVPTILMVCVHTT</sequence>
<organism evidence="3">
    <name type="scientific">Taenia asiatica</name>
    <name type="common">Asian tapeworm</name>
    <dbReference type="NCBI Taxonomy" id="60517"/>
    <lineage>
        <taxon>Eukaryota</taxon>
        <taxon>Metazoa</taxon>
        <taxon>Spiralia</taxon>
        <taxon>Lophotrochozoa</taxon>
        <taxon>Platyhelminthes</taxon>
        <taxon>Cestoda</taxon>
        <taxon>Eucestoda</taxon>
        <taxon>Cyclophyllidea</taxon>
        <taxon>Taeniidae</taxon>
        <taxon>Taenia</taxon>
    </lineage>
</organism>
<dbReference type="WBParaSite" id="TASK_0000372601-mRNA-1">
    <property type="protein sequence ID" value="TASK_0000372601-mRNA-1"/>
    <property type="gene ID" value="TASK_0000372601"/>
</dbReference>
<dbReference type="Proteomes" id="UP000282613">
    <property type="component" value="Unassembled WGS sequence"/>
</dbReference>
<proteinExistence type="predicted"/>
<reference evidence="1 2" key="2">
    <citation type="submission" date="2018-11" db="EMBL/GenBank/DDBJ databases">
        <authorList>
            <consortium name="Pathogen Informatics"/>
        </authorList>
    </citation>
    <scope>NUCLEOTIDE SEQUENCE [LARGE SCALE GENOMIC DNA]</scope>
</reference>
<dbReference type="EMBL" id="UYRS01018309">
    <property type="protein sequence ID" value="VDK32246.1"/>
    <property type="molecule type" value="Genomic_DNA"/>
</dbReference>